<comment type="caution">
    <text evidence="2">The sequence shown here is derived from an EMBL/GenBank/DDBJ whole genome shotgun (WGS) entry which is preliminary data.</text>
</comment>
<dbReference type="InterPro" id="IPR000182">
    <property type="entry name" value="GNAT_dom"/>
</dbReference>
<dbReference type="GeneID" id="58097568"/>
<proteinExistence type="predicted"/>
<accession>A0A0M2P1F0</accession>
<keyword evidence="2" id="KW-0808">Transferase</keyword>
<dbReference type="Proteomes" id="UP000034455">
    <property type="component" value="Unassembled WGS sequence"/>
</dbReference>
<organism evidence="2 3">
    <name type="scientific">Staphylococcus cohnii subsp. cohnii</name>
    <dbReference type="NCBI Taxonomy" id="74704"/>
    <lineage>
        <taxon>Bacteria</taxon>
        <taxon>Bacillati</taxon>
        <taxon>Bacillota</taxon>
        <taxon>Bacilli</taxon>
        <taxon>Bacillales</taxon>
        <taxon>Staphylococcaceae</taxon>
        <taxon>Staphylococcus</taxon>
        <taxon>Staphylococcus cohnii species complex</taxon>
    </lineage>
</organism>
<dbReference type="PATRIC" id="fig|74704.6.peg.804"/>
<dbReference type="SUPFAM" id="SSF55729">
    <property type="entry name" value="Acyl-CoA N-acyltransferases (Nat)"/>
    <property type="match status" value="1"/>
</dbReference>
<dbReference type="AlphaFoldDB" id="A0A0M2P1F0"/>
<evidence type="ECO:0000313" key="2">
    <source>
        <dbReference type="EMBL" id="KKI63743.1"/>
    </source>
</evidence>
<gene>
    <name evidence="2" type="ORF">UF66_0790</name>
</gene>
<dbReference type="PROSITE" id="PS51186">
    <property type="entry name" value="GNAT"/>
    <property type="match status" value="1"/>
</dbReference>
<feature type="domain" description="N-acetyltransferase" evidence="1">
    <location>
        <begin position="1"/>
        <end position="168"/>
    </location>
</feature>
<dbReference type="EMBL" id="LAKJ01000013">
    <property type="protein sequence ID" value="KKI63743.1"/>
    <property type="molecule type" value="Genomic_DNA"/>
</dbReference>
<reference evidence="2 3" key="1">
    <citation type="submission" date="2015-03" db="EMBL/GenBank/DDBJ databases">
        <title>Genome Assembly of Staphylococcus cohnii subsp. cohnii strain G22B2.</title>
        <authorList>
            <person name="Nair G."/>
            <person name="Kaur G."/>
            <person name="Khatri I."/>
            <person name="Singh N.K."/>
            <person name="Sathyabama S."/>
            <person name="Maurya S.K."/>
            <person name="Subramanian S."/>
            <person name="Agrewala J.N."/>
            <person name="Mayilraj S."/>
        </authorList>
    </citation>
    <scope>NUCLEOTIDE SEQUENCE [LARGE SCALE GENOMIC DNA]</scope>
    <source>
        <strain evidence="2 3">G22B2</strain>
    </source>
</reference>
<dbReference type="RefSeq" id="WP_019468961.1">
    <property type="nucleotide sequence ID" value="NZ_BKAS01000016.1"/>
</dbReference>
<dbReference type="GO" id="GO:0016747">
    <property type="term" value="F:acyltransferase activity, transferring groups other than amino-acyl groups"/>
    <property type="evidence" value="ECO:0007669"/>
    <property type="project" value="InterPro"/>
</dbReference>
<dbReference type="Gene3D" id="3.40.630.30">
    <property type="match status" value="1"/>
</dbReference>
<dbReference type="Pfam" id="PF00583">
    <property type="entry name" value="Acetyltransf_1"/>
    <property type="match status" value="1"/>
</dbReference>
<protein>
    <submittedName>
        <fullName evidence="2">Acetyltransferase (GNAT) family</fullName>
    </submittedName>
</protein>
<sequence>MIRLGTINDLPTILTIVEEAKSIMKQENNTQWDEQYPLKSHFKEDISKDSLFVLEENEIIYAFIVVDQQQSEWYDELAWPIDRKNAYVIHRLAASSEYKGAATKLFDFAVNLALKDNVHVMLTDTFALNKRAQGLFQKFGFIKLGEVNIDYPPFDKGEPFYAYYKKLEE</sequence>
<name>A0A0M2P1F0_STACC</name>
<evidence type="ECO:0000313" key="3">
    <source>
        <dbReference type="Proteomes" id="UP000034455"/>
    </source>
</evidence>
<dbReference type="InterPro" id="IPR016181">
    <property type="entry name" value="Acyl_CoA_acyltransferase"/>
</dbReference>
<evidence type="ECO:0000259" key="1">
    <source>
        <dbReference type="PROSITE" id="PS51186"/>
    </source>
</evidence>